<dbReference type="InterPro" id="IPR000192">
    <property type="entry name" value="Aminotrans_V_dom"/>
</dbReference>
<evidence type="ECO:0000313" key="3">
    <source>
        <dbReference type="Proteomes" id="UP000013827"/>
    </source>
</evidence>
<dbReference type="RefSeq" id="XP_005773596.1">
    <property type="nucleotide sequence ID" value="XM_005773539.1"/>
</dbReference>
<dbReference type="STRING" id="2903.R1CFC5"/>
<dbReference type="KEGG" id="ehx:EMIHUDRAFT_117353"/>
<evidence type="ECO:0000259" key="1">
    <source>
        <dbReference type="Pfam" id="PF00266"/>
    </source>
</evidence>
<dbReference type="GeneID" id="17266707"/>
<keyword evidence="3" id="KW-1185">Reference proteome</keyword>
<dbReference type="SUPFAM" id="SSF53383">
    <property type="entry name" value="PLP-dependent transferases"/>
    <property type="match status" value="1"/>
</dbReference>
<feature type="domain" description="Aminotransferase class V" evidence="1">
    <location>
        <begin position="26"/>
        <end position="250"/>
    </location>
</feature>
<proteinExistence type="predicted"/>
<dbReference type="AlphaFoldDB" id="A0A0D3JCD2"/>
<organism evidence="2 3">
    <name type="scientific">Emiliania huxleyi (strain CCMP1516)</name>
    <dbReference type="NCBI Taxonomy" id="280463"/>
    <lineage>
        <taxon>Eukaryota</taxon>
        <taxon>Haptista</taxon>
        <taxon>Haptophyta</taxon>
        <taxon>Prymnesiophyceae</taxon>
        <taxon>Isochrysidales</taxon>
        <taxon>Noelaerhabdaceae</taxon>
        <taxon>Emiliania</taxon>
    </lineage>
</organism>
<evidence type="ECO:0000313" key="2">
    <source>
        <dbReference type="EnsemblProtists" id="EOD21167"/>
    </source>
</evidence>
<accession>A0A0D3JCD2</accession>
<dbReference type="Proteomes" id="UP000013827">
    <property type="component" value="Unassembled WGS sequence"/>
</dbReference>
<dbReference type="Gene3D" id="3.90.1150.10">
    <property type="entry name" value="Aspartate Aminotransferase, domain 1"/>
    <property type="match status" value="1"/>
</dbReference>
<protein>
    <recommendedName>
        <fullName evidence="1">Aminotransferase class V domain-containing protein</fullName>
    </recommendedName>
</protein>
<dbReference type="PANTHER" id="PTHR43586:SF15">
    <property type="entry name" value="BLR3095 PROTEIN"/>
    <property type="match status" value="1"/>
</dbReference>
<dbReference type="PaxDb" id="2903-EOD21167"/>
<dbReference type="HOGENOM" id="CLU_003433_2_1_1"/>
<reference evidence="2" key="2">
    <citation type="submission" date="2024-10" db="UniProtKB">
        <authorList>
            <consortium name="EnsemblProtists"/>
        </authorList>
    </citation>
    <scope>IDENTIFICATION</scope>
</reference>
<dbReference type="InterPro" id="IPR015424">
    <property type="entry name" value="PyrdxlP-dep_Trfase"/>
</dbReference>
<reference evidence="3" key="1">
    <citation type="journal article" date="2013" name="Nature">
        <title>Pan genome of the phytoplankton Emiliania underpins its global distribution.</title>
        <authorList>
            <person name="Read B.A."/>
            <person name="Kegel J."/>
            <person name="Klute M.J."/>
            <person name="Kuo A."/>
            <person name="Lefebvre S.C."/>
            <person name="Maumus F."/>
            <person name="Mayer C."/>
            <person name="Miller J."/>
            <person name="Monier A."/>
            <person name="Salamov A."/>
            <person name="Young J."/>
            <person name="Aguilar M."/>
            <person name="Claverie J.M."/>
            <person name="Frickenhaus S."/>
            <person name="Gonzalez K."/>
            <person name="Herman E.K."/>
            <person name="Lin Y.C."/>
            <person name="Napier J."/>
            <person name="Ogata H."/>
            <person name="Sarno A.F."/>
            <person name="Shmutz J."/>
            <person name="Schroeder D."/>
            <person name="de Vargas C."/>
            <person name="Verret F."/>
            <person name="von Dassow P."/>
            <person name="Valentin K."/>
            <person name="Van de Peer Y."/>
            <person name="Wheeler G."/>
            <person name="Dacks J.B."/>
            <person name="Delwiche C.F."/>
            <person name="Dyhrman S.T."/>
            <person name="Glockner G."/>
            <person name="John U."/>
            <person name="Richards T."/>
            <person name="Worden A.Z."/>
            <person name="Zhang X."/>
            <person name="Grigoriev I.V."/>
            <person name="Allen A.E."/>
            <person name="Bidle K."/>
            <person name="Borodovsky M."/>
            <person name="Bowler C."/>
            <person name="Brownlee C."/>
            <person name="Cock J.M."/>
            <person name="Elias M."/>
            <person name="Gladyshev V.N."/>
            <person name="Groth M."/>
            <person name="Guda C."/>
            <person name="Hadaegh A."/>
            <person name="Iglesias-Rodriguez M.D."/>
            <person name="Jenkins J."/>
            <person name="Jones B.M."/>
            <person name="Lawson T."/>
            <person name="Leese F."/>
            <person name="Lindquist E."/>
            <person name="Lobanov A."/>
            <person name="Lomsadze A."/>
            <person name="Malik S.B."/>
            <person name="Marsh M.E."/>
            <person name="Mackinder L."/>
            <person name="Mock T."/>
            <person name="Mueller-Roeber B."/>
            <person name="Pagarete A."/>
            <person name="Parker M."/>
            <person name="Probert I."/>
            <person name="Quesneville H."/>
            <person name="Raines C."/>
            <person name="Rensing S.A."/>
            <person name="Riano-Pachon D.M."/>
            <person name="Richier S."/>
            <person name="Rokitta S."/>
            <person name="Shiraiwa Y."/>
            <person name="Soanes D.M."/>
            <person name="van der Giezen M."/>
            <person name="Wahlund T.M."/>
            <person name="Williams B."/>
            <person name="Wilson W."/>
            <person name="Wolfe G."/>
            <person name="Wurch L.L."/>
        </authorList>
    </citation>
    <scope>NUCLEOTIDE SEQUENCE</scope>
</reference>
<dbReference type="Pfam" id="PF00266">
    <property type="entry name" value="Aminotran_5"/>
    <property type="match status" value="1"/>
</dbReference>
<dbReference type="InterPro" id="IPR015422">
    <property type="entry name" value="PyrdxlP-dep_Trfase_small"/>
</dbReference>
<sequence>MSAASVDAAPIDAASLWPELDRTCAYINAASRTPLPACVLAAGEAAVRRKAATPWDIGDTEAQKEEVRTLFGELLGGGVSSRDVAVLPSCSFAMSVAAHNLRGAMRARPAGRRRVLVLEDQNPSNVMQWQALCDDEGGELLALPRPADGDWASALVAQVDSGSVAVAALPPCHWCDGAVVDLAVVGAACSARGVPLVVDATQWLGAAAPLEPARIGACFVACSVHKWLLGPYGACLCYAEPSFWRALAGGAACSRLLLHAAALGFEVPPRHAPGIVGLRTGAGMPPAAELVRRLAALKPRPVLVSERLGVIRVSPHLYNTPDDLRCLLDGLREVVRPASRL</sequence>
<dbReference type="eggNOG" id="ENOG502S1NX">
    <property type="taxonomic scope" value="Eukaryota"/>
</dbReference>
<dbReference type="PANTHER" id="PTHR43586">
    <property type="entry name" value="CYSTEINE DESULFURASE"/>
    <property type="match status" value="1"/>
</dbReference>
<dbReference type="InterPro" id="IPR015421">
    <property type="entry name" value="PyrdxlP-dep_Trfase_major"/>
</dbReference>
<dbReference type="Gene3D" id="3.40.640.10">
    <property type="entry name" value="Type I PLP-dependent aspartate aminotransferase-like (Major domain)"/>
    <property type="match status" value="1"/>
</dbReference>
<name>A0A0D3JCD2_EMIH1</name>
<dbReference type="EnsemblProtists" id="EOD21167">
    <property type="protein sequence ID" value="EOD21167"/>
    <property type="gene ID" value="EMIHUDRAFT_117353"/>
</dbReference>